<keyword evidence="12" id="KW-0802">TPR repeat</keyword>
<comment type="pathway">
    <text evidence="3">Protein modification; protein ubiquitination.</text>
</comment>
<protein>
    <recommendedName>
        <fullName evidence="5">Anaphase-promoting complex subunit 5</fullName>
    </recommendedName>
    <alternativeName>
        <fullName evidence="16">Cyclosome subunit 5</fullName>
    </alternativeName>
</protein>
<accession>A0AAV6W2E8</accession>
<evidence type="ECO:0000256" key="12">
    <source>
        <dbReference type="ARBA" id="ARBA00022803"/>
    </source>
</evidence>
<dbReference type="GO" id="GO:0005680">
    <property type="term" value="C:anaphase-promoting complex"/>
    <property type="evidence" value="ECO:0007669"/>
    <property type="project" value="InterPro"/>
</dbReference>
<dbReference type="GO" id="GO:0045842">
    <property type="term" value="P:positive regulation of mitotic metaphase/anaphase transition"/>
    <property type="evidence" value="ECO:0007669"/>
    <property type="project" value="TreeGrafter"/>
</dbReference>
<dbReference type="InterPro" id="IPR037679">
    <property type="entry name" value="Apc5"/>
</dbReference>
<dbReference type="InterPro" id="IPR048968">
    <property type="entry name" value="Apc5_N"/>
</dbReference>
<comment type="caution">
    <text evidence="20">The sequence shown here is derived from an EMBL/GenBank/DDBJ whole genome shotgun (WGS) entry which is preliminary data.</text>
</comment>
<keyword evidence="10" id="KW-0498">Mitosis</keyword>
<dbReference type="Pfam" id="PF12862">
    <property type="entry name" value="ANAPC5"/>
    <property type="match status" value="1"/>
</dbReference>
<evidence type="ECO:0000259" key="19">
    <source>
        <dbReference type="Pfam" id="PF21371"/>
    </source>
</evidence>
<comment type="function">
    <text evidence="17">Component of the anaphase promoting complex/cyclosome (APC/C), a cell cycle-regulated E3 ubiquitin ligase that controls progression through mitosis and the G1 phase of the cell cycle. The APC/C complex acts by mediating ubiquitination and subsequent degradation of target proteins: it mainly mediates the formation of 'Lys-11'-linked polyubiquitin chains and, to a lower extent, the formation of 'Lys-48'- and 'Lys-63'-linked polyubiquitin chains. The APC/C complex catalyzes assembly of branched 'Lys-11'-/'Lys-48'-linked branched ubiquitin chains on target proteins.</text>
</comment>
<evidence type="ECO:0000313" key="20">
    <source>
        <dbReference type="EMBL" id="KAG8201693.1"/>
    </source>
</evidence>
<evidence type="ECO:0000256" key="4">
    <source>
        <dbReference type="ARBA" id="ARBA00007450"/>
    </source>
</evidence>
<dbReference type="GO" id="GO:0005819">
    <property type="term" value="C:spindle"/>
    <property type="evidence" value="ECO:0007669"/>
    <property type="project" value="UniProtKB-SubCell"/>
</dbReference>
<dbReference type="SUPFAM" id="SSF48452">
    <property type="entry name" value="TPR-like"/>
    <property type="match status" value="1"/>
</dbReference>
<proteinExistence type="inferred from homology"/>
<keyword evidence="13" id="KW-0206">Cytoskeleton</keyword>
<evidence type="ECO:0000256" key="1">
    <source>
        <dbReference type="ARBA" id="ARBA00004123"/>
    </source>
</evidence>
<dbReference type="GO" id="GO:0031145">
    <property type="term" value="P:anaphase-promoting complex-dependent catabolic process"/>
    <property type="evidence" value="ECO:0007669"/>
    <property type="project" value="TreeGrafter"/>
</dbReference>
<dbReference type="InterPro" id="IPR026000">
    <property type="entry name" value="Apc5_dom"/>
</dbReference>
<evidence type="ECO:0000259" key="18">
    <source>
        <dbReference type="Pfam" id="PF12862"/>
    </source>
</evidence>
<dbReference type="Proteomes" id="UP000827092">
    <property type="component" value="Unassembled WGS sequence"/>
</dbReference>
<keyword evidence="9" id="KW-0677">Repeat</keyword>
<evidence type="ECO:0000256" key="9">
    <source>
        <dbReference type="ARBA" id="ARBA00022737"/>
    </source>
</evidence>
<sequence length="752" mass="85987">MVPPDPQPTVTNFVFLQNYVTAHKISLLVLIKEFCSVRQQNLENRIIKATDEVSWKHTNQQNRDFGSTIIKLIQNPDIDLQSLLNILHPSIQAIQVHPRTYQLFIDRLNNIRENGIAALLDFFSTLDSLLVEAQTPNQPVVHKSSVLGLFIRHMLLAFDKLTFSQQTKLCRKFHMYFDAAFEPYVALNRLDSSEIKGDEVEESPSEELPVLASQRQAEFFIAQQAALLQINESSALSPIELQQKIKELVKGNPELFETCFLSYMNAMRVKEYCASKEYLFHHFDRNTNVPLESKSSAPSEDFARSSRYAALNLAIMHANFGHKDRAVVALNEAIMLAQEVNDNICLQYALAWLYRLTDENKLVMIGRSIIKSAELGIWPLVSLGIQALVKEKSETTYTPFNLLYLLSKSDVQNCQHSMIDLMGSAYTLRAGLWSYYGKSAMSWLTCVLYLFLDTPDIARGGVYHISEGTCLALRNLAMAFADEGFYQQSSLVLGLARCLFPPNTVHSHIWQLADLLINFDKAIYRSKWSLAHQIQTGITIFDENETELRKAQLFLNQGNLHEADSILKKLLDCQEYKPMSPHFYVRTLLLRAQLLLKTPNSAMAISLMITCLTKCKSHHHKSLEVLATMQIAEYQLELGLHNQSAYLLESIMIFILTHGTAFDKGRCLFMFARCLAFPELQNLERTGKNSNKVLLEALELTDTALKYLKKVKAVNKMKEVLFWQANVYHHLGMKEERNNVSHRHRYLEDEFV</sequence>
<evidence type="ECO:0000256" key="13">
    <source>
        <dbReference type="ARBA" id="ARBA00023212"/>
    </source>
</evidence>
<evidence type="ECO:0000256" key="11">
    <source>
        <dbReference type="ARBA" id="ARBA00022786"/>
    </source>
</evidence>
<dbReference type="CDD" id="cd16270">
    <property type="entry name" value="Apc5_N"/>
    <property type="match status" value="1"/>
</dbReference>
<dbReference type="GO" id="GO:0070979">
    <property type="term" value="P:protein K11-linked ubiquitination"/>
    <property type="evidence" value="ECO:0007669"/>
    <property type="project" value="TreeGrafter"/>
</dbReference>
<keyword evidence="6" id="KW-0963">Cytoplasm</keyword>
<feature type="domain" description="Anaphase-promoting complex subunit 5" evidence="18">
    <location>
        <begin position="259"/>
        <end position="359"/>
    </location>
</feature>
<dbReference type="Pfam" id="PF21371">
    <property type="entry name" value="Apc5_N"/>
    <property type="match status" value="1"/>
</dbReference>
<dbReference type="AlphaFoldDB" id="A0AAV6W2E8"/>
<gene>
    <name evidence="20" type="ORF">JTE90_012757</name>
</gene>
<dbReference type="PANTHER" id="PTHR12830">
    <property type="entry name" value="ANAPHASE-PROMOTING COMPLEX SUBUNIT 5"/>
    <property type="match status" value="1"/>
</dbReference>
<dbReference type="InterPro" id="IPR011990">
    <property type="entry name" value="TPR-like_helical_dom_sf"/>
</dbReference>
<keyword evidence="15" id="KW-0131">Cell cycle</keyword>
<name>A0AAV6W2E8_9ARAC</name>
<keyword evidence="8" id="KW-0132">Cell division</keyword>
<comment type="similarity">
    <text evidence="4">Belongs to the APC5 family.</text>
</comment>
<organism evidence="20 21">
    <name type="scientific">Oedothorax gibbosus</name>
    <dbReference type="NCBI Taxonomy" id="931172"/>
    <lineage>
        <taxon>Eukaryota</taxon>
        <taxon>Metazoa</taxon>
        <taxon>Ecdysozoa</taxon>
        <taxon>Arthropoda</taxon>
        <taxon>Chelicerata</taxon>
        <taxon>Arachnida</taxon>
        <taxon>Araneae</taxon>
        <taxon>Araneomorphae</taxon>
        <taxon>Entelegynae</taxon>
        <taxon>Araneoidea</taxon>
        <taxon>Linyphiidae</taxon>
        <taxon>Erigoninae</taxon>
        <taxon>Oedothorax</taxon>
    </lineage>
</organism>
<comment type="subcellular location">
    <subcellularLocation>
        <location evidence="2">Cytoplasm</location>
        <location evidence="2">Cytoskeleton</location>
        <location evidence="2">Spindle</location>
    </subcellularLocation>
    <subcellularLocation>
        <location evidence="1">Nucleus</location>
    </subcellularLocation>
</comment>
<evidence type="ECO:0000256" key="6">
    <source>
        <dbReference type="ARBA" id="ARBA00022490"/>
    </source>
</evidence>
<evidence type="ECO:0000256" key="2">
    <source>
        <dbReference type="ARBA" id="ARBA00004186"/>
    </source>
</evidence>
<keyword evidence="14" id="KW-0539">Nucleus</keyword>
<evidence type="ECO:0000256" key="15">
    <source>
        <dbReference type="ARBA" id="ARBA00023306"/>
    </source>
</evidence>
<keyword evidence="21" id="KW-1185">Reference proteome</keyword>
<evidence type="ECO:0000256" key="3">
    <source>
        <dbReference type="ARBA" id="ARBA00004906"/>
    </source>
</evidence>
<evidence type="ECO:0000256" key="5">
    <source>
        <dbReference type="ARBA" id="ARBA00016066"/>
    </source>
</evidence>
<evidence type="ECO:0000256" key="16">
    <source>
        <dbReference type="ARBA" id="ARBA00031069"/>
    </source>
</evidence>
<evidence type="ECO:0000313" key="21">
    <source>
        <dbReference type="Proteomes" id="UP000827092"/>
    </source>
</evidence>
<dbReference type="GO" id="GO:0051301">
    <property type="term" value="P:cell division"/>
    <property type="evidence" value="ECO:0007669"/>
    <property type="project" value="UniProtKB-KW"/>
</dbReference>
<evidence type="ECO:0000256" key="8">
    <source>
        <dbReference type="ARBA" id="ARBA00022618"/>
    </source>
</evidence>
<evidence type="ECO:0000256" key="7">
    <source>
        <dbReference type="ARBA" id="ARBA00022553"/>
    </source>
</evidence>
<dbReference type="PANTHER" id="PTHR12830:SF9">
    <property type="entry name" value="ANAPHASE-PROMOTING COMPLEX SUBUNIT 5"/>
    <property type="match status" value="1"/>
</dbReference>
<keyword evidence="7" id="KW-0597">Phosphoprotein</keyword>
<evidence type="ECO:0000256" key="14">
    <source>
        <dbReference type="ARBA" id="ARBA00023242"/>
    </source>
</evidence>
<evidence type="ECO:0000256" key="10">
    <source>
        <dbReference type="ARBA" id="ARBA00022776"/>
    </source>
</evidence>
<reference evidence="20 21" key="1">
    <citation type="journal article" date="2022" name="Nat. Ecol. Evol.">
        <title>A masculinizing supergene underlies an exaggerated male reproductive morph in a spider.</title>
        <authorList>
            <person name="Hendrickx F."/>
            <person name="De Corte Z."/>
            <person name="Sonet G."/>
            <person name="Van Belleghem S.M."/>
            <person name="Kostlbacher S."/>
            <person name="Vangestel C."/>
        </authorList>
    </citation>
    <scope>NUCLEOTIDE SEQUENCE [LARGE SCALE GENOMIC DNA]</scope>
    <source>
        <strain evidence="20">W744_W776</strain>
    </source>
</reference>
<dbReference type="EMBL" id="JAFNEN010000003">
    <property type="protein sequence ID" value="KAG8201693.1"/>
    <property type="molecule type" value="Genomic_DNA"/>
</dbReference>
<evidence type="ECO:0000256" key="17">
    <source>
        <dbReference type="ARBA" id="ARBA00045696"/>
    </source>
</evidence>
<keyword evidence="11" id="KW-0833">Ubl conjugation pathway</keyword>
<feature type="domain" description="Anaphase-promoting complex subunit 5 N-terminal" evidence="19">
    <location>
        <begin position="20"/>
        <end position="178"/>
    </location>
</feature>